<reference evidence="8 9" key="1">
    <citation type="journal article" date="2016" name="Genome Biol. Evol.">
        <title>Divergent and convergent evolution of fungal pathogenicity.</title>
        <authorList>
            <person name="Shang Y."/>
            <person name="Xiao G."/>
            <person name="Zheng P."/>
            <person name="Cen K."/>
            <person name="Zhan S."/>
            <person name="Wang C."/>
        </authorList>
    </citation>
    <scope>NUCLEOTIDE SEQUENCE [LARGE SCALE GENOMIC DNA]</scope>
    <source>
        <strain evidence="8 9">RCEF 264</strain>
    </source>
</reference>
<dbReference type="Proteomes" id="UP000076874">
    <property type="component" value="Unassembled WGS sequence"/>
</dbReference>
<evidence type="ECO:0000256" key="3">
    <source>
        <dbReference type="ARBA" id="ARBA00023211"/>
    </source>
</evidence>
<evidence type="ECO:0000259" key="7">
    <source>
        <dbReference type="Pfam" id="PF00294"/>
    </source>
</evidence>
<dbReference type="InterPro" id="IPR007342">
    <property type="entry name" value="PsuG"/>
</dbReference>
<dbReference type="EMBL" id="AZHD01000008">
    <property type="protein sequence ID" value="OAA61198.1"/>
    <property type="molecule type" value="Genomic_DNA"/>
</dbReference>
<evidence type="ECO:0000256" key="6">
    <source>
        <dbReference type="SAM" id="MobiDB-lite"/>
    </source>
</evidence>
<keyword evidence="2" id="KW-0378">Hydrolase</keyword>
<evidence type="ECO:0000256" key="1">
    <source>
        <dbReference type="ARBA" id="ARBA00022723"/>
    </source>
</evidence>
<dbReference type="GO" id="GO:0046872">
    <property type="term" value="F:metal ion binding"/>
    <property type="evidence" value="ECO:0007669"/>
    <property type="project" value="UniProtKB-KW"/>
</dbReference>
<dbReference type="SUPFAM" id="SSF110581">
    <property type="entry name" value="Indigoidine synthase A-like"/>
    <property type="match status" value="1"/>
</dbReference>
<dbReference type="STRING" id="1081102.A0A167U362"/>
<dbReference type="InterPro" id="IPR029056">
    <property type="entry name" value="Ribokinase-like"/>
</dbReference>
<dbReference type="InterPro" id="IPR022830">
    <property type="entry name" value="Indigdn_synthA-like"/>
</dbReference>
<dbReference type="SUPFAM" id="SSF53613">
    <property type="entry name" value="Ribokinase-like"/>
    <property type="match status" value="1"/>
</dbReference>
<organism evidence="8 9">
    <name type="scientific">Niveomyces insectorum RCEF 264</name>
    <dbReference type="NCBI Taxonomy" id="1081102"/>
    <lineage>
        <taxon>Eukaryota</taxon>
        <taxon>Fungi</taxon>
        <taxon>Dikarya</taxon>
        <taxon>Ascomycota</taxon>
        <taxon>Pezizomycotina</taxon>
        <taxon>Sordariomycetes</taxon>
        <taxon>Hypocreomycetidae</taxon>
        <taxon>Hypocreales</taxon>
        <taxon>Cordycipitaceae</taxon>
        <taxon>Niveomyces</taxon>
    </lineage>
</organism>
<comment type="caution">
    <text evidence="8">The sequence shown here is derived from an EMBL/GenBank/DDBJ whole genome shotgun (WGS) entry which is preliminary data.</text>
</comment>
<keyword evidence="9" id="KW-1185">Reference proteome</keyword>
<evidence type="ECO:0000256" key="2">
    <source>
        <dbReference type="ARBA" id="ARBA00022801"/>
    </source>
</evidence>
<dbReference type="PANTHER" id="PTHR42909">
    <property type="entry name" value="ZGC:136858"/>
    <property type="match status" value="1"/>
</dbReference>
<evidence type="ECO:0000313" key="9">
    <source>
        <dbReference type="Proteomes" id="UP000076874"/>
    </source>
</evidence>
<dbReference type="GO" id="GO:0005737">
    <property type="term" value="C:cytoplasm"/>
    <property type="evidence" value="ECO:0007669"/>
    <property type="project" value="TreeGrafter"/>
</dbReference>
<protein>
    <submittedName>
        <fullName evidence="8">Indigoidine synthase a-like protein</fullName>
    </submittedName>
</protein>
<evidence type="ECO:0000313" key="8">
    <source>
        <dbReference type="EMBL" id="OAA61198.1"/>
    </source>
</evidence>
<gene>
    <name evidence="8" type="ORF">SPI_05222</name>
</gene>
<feature type="region of interest" description="Disordered" evidence="6">
    <location>
        <begin position="140"/>
        <end position="163"/>
    </location>
</feature>
<dbReference type="Gene3D" id="3.40.1190.20">
    <property type="match status" value="1"/>
</dbReference>
<name>A0A167U362_9HYPO</name>
<keyword evidence="1" id="KW-0479">Metal-binding</keyword>
<keyword evidence="5" id="KW-0326">Glycosidase</keyword>
<accession>A0A167U362</accession>
<evidence type="ECO:0000256" key="5">
    <source>
        <dbReference type="ARBA" id="ARBA00023295"/>
    </source>
</evidence>
<keyword evidence="4" id="KW-0456">Lyase</keyword>
<dbReference type="GO" id="GO:0016798">
    <property type="term" value="F:hydrolase activity, acting on glycosyl bonds"/>
    <property type="evidence" value="ECO:0007669"/>
    <property type="project" value="UniProtKB-KW"/>
</dbReference>
<dbReference type="Gene3D" id="3.40.1790.10">
    <property type="entry name" value="Indigoidine synthase domain"/>
    <property type="match status" value="1"/>
</dbReference>
<dbReference type="OrthoDB" id="198885at2759"/>
<evidence type="ECO:0000256" key="4">
    <source>
        <dbReference type="ARBA" id="ARBA00023239"/>
    </source>
</evidence>
<dbReference type="Pfam" id="PF04227">
    <property type="entry name" value="Indigoidine_A"/>
    <property type="match status" value="1"/>
</dbReference>
<dbReference type="InterPro" id="IPR011611">
    <property type="entry name" value="PfkB_dom"/>
</dbReference>
<feature type="domain" description="Carbohydrate kinase PfkB" evidence="7">
    <location>
        <begin position="414"/>
        <end position="644"/>
    </location>
</feature>
<proteinExistence type="predicted"/>
<dbReference type="PANTHER" id="PTHR42909:SF1">
    <property type="entry name" value="CARBOHYDRATE KINASE PFKB DOMAIN-CONTAINING PROTEIN"/>
    <property type="match status" value="1"/>
</dbReference>
<keyword evidence="3" id="KW-0464">Manganese</keyword>
<feature type="domain" description="Carbohydrate kinase PfkB" evidence="7">
    <location>
        <begin position="713"/>
        <end position="763"/>
    </location>
</feature>
<dbReference type="GO" id="GO:0004730">
    <property type="term" value="F:pseudouridylate synthase activity"/>
    <property type="evidence" value="ECO:0007669"/>
    <property type="project" value="InterPro"/>
</dbReference>
<dbReference type="AlphaFoldDB" id="A0A167U362"/>
<dbReference type="Pfam" id="PF00294">
    <property type="entry name" value="PfkB"/>
    <property type="match status" value="2"/>
</dbReference>
<feature type="region of interest" description="Disordered" evidence="6">
    <location>
        <begin position="382"/>
        <end position="407"/>
    </location>
</feature>
<dbReference type="CDD" id="cd01941">
    <property type="entry name" value="YeiC_kinase_like"/>
    <property type="match status" value="1"/>
</dbReference>
<sequence>MAAVWRRTTVTAGRCLRRPRRWPACRSSGWPSSRRLHSTSGESVPWRNLLYVAEEVADALATNRPVVALESTIYTHGAMGVDLALEARVRAHGAVPAVVGILDGRPCVGLTPAEIDRMVHEGAQKASRRDLAFLVGLHGRQQQGQRTDDRGDPMPPRHGGTTVSGTMVLARLAGIRVFGTGGLGGVHRGWASHLDISADLRELGRTRVAVVSSGCKGFLDVPATLEYLETQGVHVSTFADGRGRGGDGGGSGGGGVDFPAFWARDSGVPSPAVIPDEAAAAAVILAQEKLGIETGLLFANPIPAAAAIPRAEMARVIDQAVDEAAAQGFTGARNTPFVLRRIRELTGDRSVQANVALVQANVVRAAKVAVALSALMTEDDSSTSASFPVVTSKGDSSTKTAPNEVETRPPTQTDILVAGSVALDLSCDYLGGGSDDVSPQLHTSNPAAITPTVGGVGHNVALAAHRISPALRVKLCSMVGEDLAGATVLAAMQSNGLDTALVHKARPGHRTAQYVAVNGADKNLMVAMADMALFEDPAAAAACVEATSEAVEKATTTATTAAPSWLVVDANWQPAILRRWLAASRQMGARVAFESVSVAKAARLFPPRRTAYEQEESQVANAFPGGLPLVDLATPNADELAALHAAARNHGYLTDHPPWFATINALGLTGGASAYLLVRAPPSSEAEEDGSNDAAAAAAVGGVYMRLFPPAETAAAADVVSVNGVGDTFMGALVAGLAQGGRVEQLVDVAQRAAVRTLQSRESVSADLGSLAGALTDAAAAAAASAAPPQKRRTI</sequence>